<dbReference type="AlphaFoldDB" id="A0A3P8S083"/>
<protein>
    <recommendedName>
        <fullName evidence="3">Transposase Tc1-like domain-containing protein</fullName>
    </recommendedName>
</protein>
<dbReference type="GeneTree" id="ENSGT00940000177745"/>
<name>A0A3P8S083_AMPPE</name>
<evidence type="ECO:0000313" key="2">
    <source>
        <dbReference type="Proteomes" id="UP000265080"/>
    </source>
</evidence>
<dbReference type="STRING" id="161767.ENSAPEP00000005410"/>
<reference evidence="1" key="2">
    <citation type="submission" date="2025-08" db="UniProtKB">
        <authorList>
            <consortium name="Ensembl"/>
        </authorList>
    </citation>
    <scope>IDENTIFICATION</scope>
</reference>
<accession>A0A3P8S083</accession>
<reference evidence="1 2" key="1">
    <citation type="submission" date="2018-03" db="EMBL/GenBank/DDBJ databases">
        <title>Finding Nemo's genes: A chromosome-scale reference assembly of the genome of the orange clownfish Amphiprion percula.</title>
        <authorList>
            <person name="Lehmann R."/>
        </authorList>
    </citation>
    <scope>NUCLEOTIDE SEQUENCE</scope>
</reference>
<dbReference type="Ensembl" id="ENSAPET00000005552.1">
    <property type="protein sequence ID" value="ENSAPEP00000005410.1"/>
    <property type="gene ID" value="ENSAPEG00000003873.1"/>
</dbReference>
<sequence>IGKKKSEGSSCCQIVRKCRCSPSTVGYTLQKYRQTHSLEEKPRSERPRVSSELQQQWSNQTGVQYHCLRSYKAVKKPLINDRQSLAQRCWAQAHKN</sequence>
<dbReference type="SUPFAM" id="SSF46689">
    <property type="entry name" value="Homeodomain-like"/>
    <property type="match status" value="1"/>
</dbReference>
<keyword evidence="2" id="KW-1185">Reference proteome</keyword>
<evidence type="ECO:0000313" key="1">
    <source>
        <dbReference type="Ensembl" id="ENSAPEP00000005410.1"/>
    </source>
</evidence>
<reference evidence="1" key="3">
    <citation type="submission" date="2025-09" db="UniProtKB">
        <authorList>
            <consortium name="Ensembl"/>
        </authorList>
    </citation>
    <scope>IDENTIFICATION</scope>
</reference>
<organism evidence="1 2">
    <name type="scientific">Amphiprion percula</name>
    <name type="common">Orange clownfish</name>
    <name type="synonym">Lutjanus percula</name>
    <dbReference type="NCBI Taxonomy" id="161767"/>
    <lineage>
        <taxon>Eukaryota</taxon>
        <taxon>Metazoa</taxon>
        <taxon>Chordata</taxon>
        <taxon>Craniata</taxon>
        <taxon>Vertebrata</taxon>
        <taxon>Euteleostomi</taxon>
        <taxon>Actinopterygii</taxon>
        <taxon>Neopterygii</taxon>
        <taxon>Teleostei</taxon>
        <taxon>Neoteleostei</taxon>
        <taxon>Acanthomorphata</taxon>
        <taxon>Ovalentaria</taxon>
        <taxon>Pomacentridae</taxon>
        <taxon>Amphiprion</taxon>
    </lineage>
</organism>
<dbReference type="InterPro" id="IPR009057">
    <property type="entry name" value="Homeodomain-like_sf"/>
</dbReference>
<evidence type="ECO:0008006" key="3">
    <source>
        <dbReference type="Google" id="ProtNLM"/>
    </source>
</evidence>
<dbReference type="Proteomes" id="UP000265080">
    <property type="component" value="Chromosome 16"/>
</dbReference>
<proteinExistence type="predicted"/>